<accession>A0A0D8XNE0</accession>
<evidence type="ECO:0000313" key="8">
    <source>
        <dbReference type="Proteomes" id="UP000053766"/>
    </source>
</evidence>
<dbReference type="SMART" id="SM00220">
    <property type="entry name" value="S_TKc"/>
    <property type="match status" value="1"/>
</dbReference>
<keyword evidence="1" id="KW-0723">Serine/threonine-protein kinase</keyword>
<reference evidence="8" key="2">
    <citation type="journal article" date="2016" name="Sci. Rep.">
        <title>Dictyocaulus viviparus genome, variome and transcriptome elucidate lungworm biology and support future intervention.</title>
        <authorList>
            <person name="McNulty S.N."/>
            <person name="Strube C."/>
            <person name="Rosa B.A."/>
            <person name="Martin J.C."/>
            <person name="Tyagi R."/>
            <person name="Choi Y.J."/>
            <person name="Wang Q."/>
            <person name="Hallsworth Pepin K."/>
            <person name="Zhang X."/>
            <person name="Ozersky P."/>
            <person name="Wilson R.K."/>
            <person name="Sternberg P.W."/>
            <person name="Gasser R.B."/>
            <person name="Mitreva M."/>
        </authorList>
    </citation>
    <scope>NUCLEOTIDE SEQUENCE [LARGE SCALE GENOMIC DNA]</scope>
    <source>
        <strain evidence="8">HannoverDv2000</strain>
    </source>
</reference>
<dbReference type="SUPFAM" id="SSF56112">
    <property type="entry name" value="Protein kinase-like (PK-like)"/>
    <property type="match status" value="1"/>
</dbReference>
<keyword evidence="4" id="KW-0418">Kinase</keyword>
<dbReference type="EMBL" id="KN716416">
    <property type="protein sequence ID" value="KJH45299.1"/>
    <property type="molecule type" value="Genomic_DNA"/>
</dbReference>
<protein>
    <recommendedName>
        <fullName evidence="6">Protein kinase domain-containing protein</fullName>
    </recommendedName>
</protein>
<dbReference type="PANTHER" id="PTHR24342">
    <property type="entry name" value="SERINE/THREONINE-PROTEIN KINASE 17"/>
    <property type="match status" value="1"/>
</dbReference>
<dbReference type="GO" id="GO:0004674">
    <property type="term" value="F:protein serine/threonine kinase activity"/>
    <property type="evidence" value="ECO:0007669"/>
    <property type="project" value="UniProtKB-KW"/>
</dbReference>
<dbReference type="PANTHER" id="PTHR24342:SF14">
    <property type="entry name" value="DEATH-ASSOCIATED PROTEIN KINASE DAPK-1"/>
    <property type="match status" value="1"/>
</dbReference>
<name>A0A0D8XNE0_DICVI</name>
<dbReference type="InterPro" id="IPR000719">
    <property type="entry name" value="Prot_kinase_dom"/>
</dbReference>
<dbReference type="GO" id="GO:0005524">
    <property type="term" value="F:ATP binding"/>
    <property type="evidence" value="ECO:0007669"/>
    <property type="project" value="UniProtKB-KW"/>
</dbReference>
<evidence type="ECO:0000256" key="4">
    <source>
        <dbReference type="ARBA" id="ARBA00022777"/>
    </source>
</evidence>
<dbReference type="Gene3D" id="3.30.200.20">
    <property type="entry name" value="Phosphorylase Kinase, domain 1"/>
    <property type="match status" value="1"/>
</dbReference>
<gene>
    <name evidence="7" type="ORF">DICVIV_08675</name>
</gene>
<feature type="domain" description="Protein kinase" evidence="6">
    <location>
        <begin position="5"/>
        <end position="140"/>
    </location>
</feature>
<dbReference type="PROSITE" id="PS50011">
    <property type="entry name" value="PROTEIN_KINASE_DOM"/>
    <property type="match status" value="1"/>
</dbReference>
<sequence length="140" mass="16144">MRDELRRHQSLGSDEPQCKFNETPFDTVFDIEEFAAKFIKKRRYATSRRGVTRANIEREVLVLRLVGGHSNVIELYEVYETPSDVILVLELVSGGELFDHVCARECLDEVEAAAFVRQILLGLKHLHSLNIVHLDIKVYF</sequence>
<proteinExistence type="predicted"/>
<evidence type="ECO:0000256" key="1">
    <source>
        <dbReference type="ARBA" id="ARBA00022527"/>
    </source>
</evidence>
<dbReference type="Pfam" id="PF00069">
    <property type="entry name" value="Pkinase"/>
    <property type="match status" value="1"/>
</dbReference>
<keyword evidence="5" id="KW-0067">ATP-binding</keyword>
<keyword evidence="3" id="KW-0547">Nucleotide-binding</keyword>
<evidence type="ECO:0000256" key="2">
    <source>
        <dbReference type="ARBA" id="ARBA00022679"/>
    </source>
</evidence>
<dbReference type="Gene3D" id="1.10.510.10">
    <property type="entry name" value="Transferase(Phosphotransferase) domain 1"/>
    <property type="match status" value="1"/>
</dbReference>
<dbReference type="GO" id="GO:0005634">
    <property type="term" value="C:nucleus"/>
    <property type="evidence" value="ECO:0007669"/>
    <property type="project" value="TreeGrafter"/>
</dbReference>
<dbReference type="GO" id="GO:0043065">
    <property type="term" value="P:positive regulation of apoptotic process"/>
    <property type="evidence" value="ECO:0007669"/>
    <property type="project" value="TreeGrafter"/>
</dbReference>
<dbReference type="InterPro" id="IPR011009">
    <property type="entry name" value="Kinase-like_dom_sf"/>
</dbReference>
<dbReference type="STRING" id="29172.A0A0D8XNE0"/>
<evidence type="ECO:0000313" key="7">
    <source>
        <dbReference type="EMBL" id="KJH45299.1"/>
    </source>
</evidence>
<evidence type="ECO:0000256" key="3">
    <source>
        <dbReference type="ARBA" id="ARBA00022741"/>
    </source>
</evidence>
<organism evidence="7 8">
    <name type="scientific">Dictyocaulus viviparus</name>
    <name type="common">Bovine lungworm</name>
    <dbReference type="NCBI Taxonomy" id="29172"/>
    <lineage>
        <taxon>Eukaryota</taxon>
        <taxon>Metazoa</taxon>
        <taxon>Ecdysozoa</taxon>
        <taxon>Nematoda</taxon>
        <taxon>Chromadorea</taxon>
        <taxon>Rhabditida</taxon>
        <taxon>Rhabditina</taxon>
        <taxon>Rhabditomorpha</taxon>
        <taxon>Strongyloidea</taxon>
        <taxon>Metastrongylidae</taxon>
        <taxon>Dictyocaulus</taxon>
    </lineage>
</organism>
<reference evidence="7 8" key="1">
    <citation type="submission" date="2013-11" db="EMBL/GenBank/DDBJ databases">
        <title>Draft genome of the bovine lungworm Dictyocaulus viviparus.</title>
        <authorList>
            <person name="Mitreva M."/>
        </authorList>
    </citation>
    <scope>NUCLEOTIDE SEQUENCE [LARGE SCALE GENOMIC DNA]</scope>
    <source>
        <strain evidence="7 8">HannoverDv2000</strain>
    </source>
</reference>
<keyword evidence="8" id="KW-1185">Reference proteome</keyword>
<evidence type="ECO:0000259" key="6">
    <source>
        <dbReference type="PROSITE" id="PS50011"/>
    </source>
</evidence>
<dbReference type="GO" id="GO:0035556">
    <property type="term" value="P:intracellular signal transduction"/>
    <property type="evidence" value="ECO:0007669"/>
    <property type="project" value="TreeGrafter"/>
</dbReference>
<dbReference type="OrthoDB" id="504170at2759"/>
<keyword evidence="2" id="KW-0808">Transferase</keyword>
<evidence type="ECO:0000256" key="5">
    <source>
        <dbReference type="ARBA" id="ARBA00022840"/>
    </source>
</evidence>
<dbReference type="Proteomes" id="UP000053766">
    <property type="component" value="Unassembled WGS sequence"/>
</dbReference>
<dbReference type="AlphaFoldDB" id="A0A0D8XNE0"/>